<dbReference type="EMBL" id="BMPP01000013">
    <property type="protein sequence ID" value="GGK33638.1"/>
    <property type="molecule type" value="Genomic_DNA"/>
</dbReference>
<reference evidence="3" key="1">
    <citation type="journal article" date="2019" name="Int. J. Syst. Evol. Microbiol.">
        <title>The Global Catalogue of Microorganisms (GCM) 10K type strain sequencing project: providing services to taxonomists for standard genome sequencing and annotation.</title>
        <authorList>
            <consortium name="The Broad Institute Genomics Platform"/>
            <consortium name="The Broad Institute Genome Sequencing Center for Infectious Disease"/>
            <person name="Wu L."/>
            <person name="Ma J."/>
        </authorList>
    </citation>
    <scope>NUCLEOTIDE SEQUENCE [LARGE SCALE GENOMIC DNA]</scope>
    <source>
        <strain evidence="3">JCM 30331</strain>
    </source>
</reference>
<organism evidence="2 3">
    <name type="scientific">Deinococcus malanensis</name>
    <dbReference type="NCBI Taxonomy" id="1706855"/>
    <lineage>
        <taxon>Bacteria</taxon>
        <taxon>Thermotogati</taxon>
        <taxon>Deinococcota</taxon>
        <taxon>Deinococci</taxon>
        <taxon>Deinococcales</taxon>
        <taxon>Deinococcaceae</taxon>
        <taxon>Deinococcus</taxon>
    </lineage>
</organism>
<gene>
    <name evidence="2" type="ORF">GCM10008955_29610</name>
</gene>
<dbReference type="Gene3D" id="3.40.50.1820">
    <property type="entry name" value="alpha/beta hydrolase"/>
    <property type="match status" value="1"/>
</dbReference>
<name>A0ABQ2EZ64_9DEIO</name>
<evidence type="ECO:0000313" key="3">
    <source>
        <dbReference type="Proteomes" id="UP000647587"/>
    </source>
</evidence>
<dbReference type="InterPro" id="IPR029058">
    <property type="entry name" value="AB_hydrolase_fold"/>
</dbReference>
<dbReference type="GO" id="GO:0016787">
    <property type="term" value="F:hydrolase activity"/>
    <property type="evidence" value="ECO:0007669"/>
    <property type="project" value="UniProtKB-KW"/>
</dbReference>
<keyword evidence="3" id="KW-1185">Reference proteome</keyword>
<dbReference type="Proteomes" id="UP000647587">
    <property type="component" value="Unassembled WGS sequence"/>
</dbReference>
<protein>
    <submittedName>
        <fullName evidence="2">Alpha/beta hydrolase</fullName>
    </submittedName>
</protein>
<dbReference type="PANTHER" id="PTHR22946">
    <property type="entry name" value="DIENELACTONE HYDROLASE DOMAIN-CONTAINING PROTEIN-RELATED"/>
    <property type="match status" value="1"/>
</dbReference>
<proteinExistence type="predicted"/>
<evidence type="ECO:0000256" key="1">
    <source>
        <dbReference type="ARBA" id="ARBA00022801"/>
    </source>
</evidence>
<dbReference type="InterPro" id="IPR050261">
    <property type="entry name" value="FrsA_esterase"/>
</dbReference>
<keyword evidence="1 2" id="KW-0378">Hydrolase</keyword>
<evidence type="ECO:0000313" key="2">
    <source>
        <dbReference type="EMBL" id="GGK33638.1"/>
    </source>
</evidence>
<comment type="caution">
    <text evidence="2">The sequence shown here is derived from an EMBL/GenBank/DDBJ whole genome shotgun (WGS) entry which is preliminary data.</text>
</comment>
<dbReference type="PANTHER" id="PTHR22946:SF9">
    <property type="entry name" value="POLYKETIDE TRANSFERASE AF380"/>
    <property type="match status" value="1"/>
</dbReference>
<dbReference type="SUPFAM" id="SSF53474">
    <property type="entry name" value="alpha/beta-Hydrolases"/>
    <property type="match status" value="1"/>
</dbReference>
<sequence>MPEEHTYTIEMHRKEDHGREDNARIITLHTSRGAIDARLHEPPDGPGTAGIVWVFGAGGGLGGPAGGLYTRLAGQLAPAGVTSLRLDYRQPNHLMECTLDVLVGVAFLRTLGSARLVLVGHSFGGAVVINAGANSDAVVGVAALSSQTYGAEAVRDLSPRSLLLLHGSADEVLPDACSRLLYEQAGDPKELHLFPGCRHGLDACRQEVDVTLIDWLRRTLALSPAQSL</sequence>
<dbReference type="RefSeq" id="WP_189010184.1">
    <property type="nucleotide sequence ID" value="NZ_BMPP01000013.1"/>
</dbReference>
<accession>A0ABQ2EZ64</accession>